<dbReference type="Proteomes" id="UP000426265">
    <property type="component" value="Unassembled WGS sequence"/>
</dbReference>
<protein>
    <submittedName>
        <fullName evidence="1">Uncharacterized protein</fullName>
    </submittedName>
</protein>
<evidence type="ECO:0000313" key="1">
    <source>
        <dbReference type="EMBL" id="VYS66133.1"/>
    </source>
</evidence>
<proteinExistence type="predicted"/>
<dbReference type="ExpressionAtlas" id="A0A654FZH3">
    <property type="expression patterns" value="baseline and differential"/>
</dbReference>
<dbReference type="AlphaFoldDB" id="A0A654FZH3"/>
<gene>
    <name evidence="1" type="ORF">AN1_LOCUS21536</name>
</gene>
<accession>A0A654FZH3</accession>
<reference evidence="1 2" key="1">
    <citation type="submission" date="2019-11" db="EMBL/GenBank/DDBJ databases">
        <authorList>
            <person name="Jiao W.-B."/>
            <person name="Schneeberger K."/>
        </authorList>
    </citation>
    <scope>NUCLEOTIDE SEQUENCE [LARGE SCALE GENOMIC DNA]</scope>
    <source>
        <strain evidence="2">cv. An-1</strain>
    </source>
</reference>
<organism evidence="1 2">
    <name type="scientific">Arabidopsis thaliana</name>
    <name type="common">Mouse-ear cress</name>
    <dbReference type="NCBI Taxonomy" id="3702"/>
    <lineage>
        <taxon>Eukaryota</taxon>
        <taxon>Viridiplantae</taxon>
        <taxon>Streptophyta</taxon>
        <taxon>Embryophyta</taxon>
        <taxon>Tracheophyta</taxon>
        <taxon>Spermatophyta</taxon>
        <taxon>Magnoliopsida</taxon>
        <taxon>eudicotyledons</taxon>
        <taxon>Gunneridae</taxon>
        <taxon>Pentapetalae</taxon>
        <taxon>rosids</taxon>
        <taxon>malvids</taxon>
        <taxon>Brassicales</taxon>
        <taxon>Brassicaceae</taxon>
        <taxon>Camelineae</taxon>
        <taxon>Arabidopsis</taxon>
    </lineage>
</organism>
<name>A0A654FZH3_ARATH</name>
<dbReference type="EMBL" id="CACRSJ010000110">
    <property type="protein sequence ID" value="VYS66133.1"/>
    <property type="molecule type" value="Genomic_DNA"/>
</dbReference>
<sequence>MEILGGSALNKKGMIWKVNSSSSSIGCGFGAIMKDQIKDHFTCKMARSLSGMNKLRVKQRLVVLCFFQIQKQPHIPQGKDSVQEKKEKTYQPHFLVNFTKPYDFAKGKYHPMMAEISIIRKEIQKLNELVRARN</sequence>
<evidence type="ECO:0000313" key="2">
    <source>
        <dbReference type="Proteomes" id="UP000426265"/>
    </source>
</evidence>